<dbReference type="InterPro" id="IPR027417">
    <property type="entry name" value="P-loop_NTPase"/>
</dbReference>
<dbReference type="GO" id="GO:0016887">
    <property type="term" value="F:ATP hydrolysis activity"/>
    <property type="evidence" value="ECO:0007669"/>
    <property type="project" value="InterPro"/>
</dbReference>
<dbReference type="EMBL" id="NIZT01000001">
    <property type="protein sequence ID" value="RBQ24631.1"/>
    <property type="molecule type" value="Genomic_DNA"/>
</dbReference>
<protein>
    <submittedName>
        <fullName evidence="1">Uncharacterized protein</fullName>
    </submittedName>
</protein>
<dbReference type="Gene3D" id="3.40.50.300">
    <property type="entry name" value="P-loop containing nucleotide triphosphate hydrolases"/>
    <property type="match status" value="1"/>
</dbReference>
<gene>
    <name evidence="1" type="ORF">ALNOE001_00580</name>
</gene>
<dbReference type="GO" id="GO:0005524">
    <property type="term" value="F:ATP binding"/>
    <property type="evidence" value="ECO:0007669"/>
    <property type="project" value="InterPro"/>
</dbReference>
<organism evidence="1 2">
    <name type="scientific">Candidatus Methanobinarius endosymbioticus</name>
    <dbReference type="NCBI Taxonomy" id="2006182"/>
    <lineage>
        <taxon>Archaea</taxon>
        <taxon>Methanobacteriati</taxon>
        <taxon>Methanobacteriota</taxon>
        <taxon>Methanomada group</taxon>
        <taxon>Methanobacteria</taxon>
        <taxon>Methanobacteriales</taxon>
        <taxon>Methanobacteriaceae</taxon>
        <taxon>Candidatus Methanobinarius</taxon>
    </lineage>
</organism>
<evidence type="ECO:0000313" key="1">
    <source>
        <dbReference type="EMBL" id="RBQ24631.1"/>
    </source>
</evidence>
<name>A0A366MEE4_9EURY</name>
<comment type="caution">
    <text evidence="1">The sequence shown here is derived from an EMBL/GenBank/DDBJ whole genome shotgun (WGS) entry which is preliminary data.</text>
</comment>
<accession>A0A366MEE4</accession>
<evidence type="ECO:0000313" key="2">
    <source>
        <dbReference type="Proteomes" id="UP000253099"/>
    </source>
</evidence>
<reference evidence="1 2" key="1">
    <citation type="submission" date="2018-06" db="EMBL/GenBank/DDBJ databases">
        <title>Genomic insight into two independent archaeal endosymbiosis events.</title>
        <authorList>
            <person name="Lind A.E."/>
            <person name="Lewis W.H."/>
            <person name="Spang A."/>
            <person name="Guy L."/>
            <person name="Embley M.T."/>
            <person name="Ettema T.J.G."/>
        </authorList>
    </citation>
    <scope>NUCLEOTIDE SEQUENCE [LARGE SCALE GENOMIC DNA]</scope>
    <source>
        <strain evidence="1">NOE</strain>
    </source>
</reference>
<proteinExistence type="predicted"/>
<dbReference type="AlphaFoldDB" id="A0A366MEE4"/>
<sequence length="80" mass="9435">MLIKNNLDTNSLIIMDEPEVHLHPEWQIELAKIIVLLSKEANMIFYINSHSSQFIESIEAYSKYYGLKNETNFYITEKIL</sequence>
<dbReference type="SUPFAM" id="SSF52540">
    <property type="entry name" value="P-loop containing nucleoside triphosphate hydrolases"/>
    <property type="match status" value="1"/>
</dbReference>
<dbReference type="Proteomes" id="UP000253099">
    <property type="component" value="Unassembled WGS sequence"/>
</dbReference>
<keyword evidence="2" id="KW-1185">Reference proteome</keyword>